<evidence type="ECO:0000313" key="6">
    <source>
        <dbReference type="Proteomes" id="UP001180842"/>
    </source>
</evidence>
<dbReference type="PANTHER" id="PTHR30408">
    <property type="entry name" value="TYPE-1 RESTRICTION ENZYME ECOKI SPECIFICITY PROTEIN"/>
    <property type="match status" value="1"/>
</dbReference>
<evidence type="ECO:0000256" key="1">
    <source>
        <dbReference type="ARBA" id="ARBA00010923"/>
    </source>
</evidence>
<feature type="domain" description="Type I restriction modification DNA specificity" evidence="4">
    <location>
        <begin position="23"/>
        <end position="175"/>
    </location>
</feature>
<evidence type="ECO:0000256" key="2">
    <source>
        <dbReference type="ARBA" id="ARBA00022747"/>
    </source>
</evidence>
<keyword evidence="5" id="KW-0255">Endonuclease</keyword>
<evidence type="ECO:0000259" key="4">
    <source>
        <dbReference type="Pfam" id="PF01420"/>
    </source>
</evidence>
<dbReference type="SUPFAM" id="SSF116734">
    <property type="entry name" value="DNA methylase specificity domain"/>
    <property type="match status" value="2"/>
</dbReference>
<evidence type="ECO:0000256" key="3">
    <source>
        <dbReference type="ARBA" id="ARBA00023125"/>
    </source>
</evidence>
<dbReference type="GO" id="GO:0016787">
    <property type="term" value="F:hydrolase activity"/>
    <property type="evidence" value="ECO:0007669"/>
    <property type="project" value="UniProtKB-KW"/>
</dbReference>
<dbReference type="Pfam" id="PF01420">
    <property type="entry name" value="Methylase_S"/>
    <property type="match status" value="2"/>
</dbReference>
<dbReference type="AlphaFoldDB" id="A0AAE4I443"/>
<dbReference type="InterPro" id="IPR000055">
    <property type="entry name" value="Restrct_endonuc_typeI_TRD"/>
</dbReference>
<keyword evidence="5" id="KW-0378">Hydrolase</keyword>
<dbReference type="GO" id="GO:0004519">
    <property type="term" value="F:endonuclease activity"/>
    <property type="evidence" value="ECO:0007669"/>
    <property type="project" value="UniProtKB-KW"/>
</dbReference>
<dbReference type="CDD" id="cd17262">
    <property type="entry name" value="RMtype1_S_Aco12261I-TRD2-CR2"/>
    <property type="match status" value="1"/>
</dbReference>
<name>A0AAE4I443_9ENTE</name>
<protein>
    <submittedName>
        <fullName evidence="5">Restriction endonuclease subunit S</fullName>
        <ecNumber evidence="5">3.1.21.-</ecNumber>
    </submittedName>
</protein>
<sequence length="397" mass="45409">MRYELLKNVAVLYDSLHQTPKYTDSGYPMIRVKDLSEGFLDISKAVYVDKNDYDKFSKKYKPSKGDIIFSRVGSYGISSYVDDNIVFCLGQNTVVISTNTIYSRYLYYLMISPIIKNQIEEKVGGSTQKTISLKSIGEFKLPIPSYESQIAIGDFLYRIDKKIELNNQMIATLEELAATLFKRWFVDFEFPDENGNPYKSSGGKMVDSELGEIPEGWEVATIGNLMVNFDRKRIPLSKMERSKRQGEYPYYGAASLMDHVDDYLFDGTYLLLGEDGTVSTSEGYPILQYVYGKFWVNNHAHVLQGKRELGISTEWLKLWFSFQNISSIITGAVQPKISQKNLNSLCAVKPKLQVLNQFNSVISPKYEHIREVESENYNLEKLRDLLLPKLLSGEVEI</sequence>
<dbReference type="CDD" id="cd17246">
    <property type="entry name" value="RMtype1_S_SonII-TRD2-CR2_like"/>
    <property type="match status" value="1"/>
</dbReference>
<dbReference type="EMBL" id="JARQAI010000033">
    <property type="protein sequence ID" value="MDT2738187.1"/>
    <property type="molecule type" value="Genomic_DNA"/>
</dbReference>
<feature type="domain" description="Type I restriction modification DNA specificity" evidence="4">
    <location>
        <begin position="214"/>
        <end position="345"/>
    </location>
</feature>
<reference evidence="5" key="1">
    <citation type="submission" date="2023-03" db="EMBL/GenBank/DDBJ databases">
        <authorList>
            <person name="Shen W."/>
            <person name="Cai J."/>
        </authorList>
    </citation>
    <scope>NUCLEOTIDE SEQUENCE</scope>
    <source>
        <strain evidence="5">P69-2</strain>
    </source>
</reference>
<dbReference type="InterPro" id="IPR044946">
    <property type="entry name" value="Restrct_endonuc_typeI_TRD_sf"/>
</dbReference>
<dbReference type="Proteomes" id="UP001180842">
    <property type="component" value="Unassembled WGS sequence"/>
</dbReference>
<comment type="similarity">
    <text evidence="1">Belongs to the type-I restriction system S methylase family.</text>
</comment>
<organism evidence="5 6">
    <name type="scientific">Enterococcus pseudoavium</name>
    <dbReference type="NCBI Taxonomy" id="44007"/>
    <lineage>
        <taxon>Bacteria</taxon>
        <taxon>Bacillati</taxon>
        <taxon>Bacillota</taxon>
        <taxon>Bacilli</taxon>
        <taxon>Lactobacillales</taxon>
        <taxon>Enterococcaceae</taxon>
        <taxon>Enterococcus</taxon>
    </lineage>
</organism>
<dbReference type="InterPro" id="IPR052021">
    <property type="entry name" value="Type-I_RS_S_subunit"/>
</dbReference>
<dbReference type="Gene3D" id="3.90.220.20">
    <property type="entry name" value="DNA methylase specificity domains"/>
    <property type="match status" value="2"/>
</dbReference>
<keyword evidence="5" id="KW-0540">Nuclease</keyword>
<dbReference type="PANTHER" id="PTHR30408:SF13">
    <property type="entry name" value="TYPE I RESTRICTION ENZYME HINDI SPECIFICITY SUBUNIT"/>
    <property type="match status" value="1"/>
</dbReference>
<dbReference type="GO" id="GO:0009307">
    <property type="term" value="P:DNA restriction-modification system"/>
    <property type="evidence" value="ECO:0007669"/>
    <property type="project" value="UniProtKB-KW"/>
</dbReference>
<keyword evidence="3" id="KW-0238">DNA-binding</keyword>
<gene>
    <name evidence="5" type="ORF">P7H00_13840</name>
</gene>
<keyword evidence="2" id="KW-0680">Restriction system</keyword>
<evidence type="ECO:0000313" key="5">
    <source>
        <dbReference type="EMBL" id="MDT2738187.1"/>
    </source>
</evidence>
<proteinExistence type="inferred from homology"/>
<accession>A0AAE4I443</accession>
<dbReference type="GO" id="GO:0003677">
    <property type="term" value="F:DNA binding"/>
    <property type="evidence" value="ECO:0007669"/>
    <property type="project" value="UniProtKB-KW"/>
</dbReference>
<dbReference type="EC" id="3.1.21.-" evidence="5"/>
<comment type="caution">
    <text evidence="5">The sequence shown here is derived from an EMBL/GenBank/DDBJ whole genome shotgun (WGS) entry which is preliminary data.</text>
</comment>
<dbReference type="RefSeq" id="WP_311797586.1">
    <property type="nucleotide sequence ID" value="NZ_JARQAI010000033.1"/>
</dbReference>